<dbReference type="EC" id="2.3.1.-" evidence="2"/>
<geneLocation type="plasmid" evidence="2 3">
    <name>unnamed1</name>
</geneLocation>
<keyword evidence="2" id="KW-0808">Transferase</keyword>
<keyword evidence="2" id="KW-0614">Plasmid</keyword>
<proteinExistence type="predicted"/>
<dbReference type="PANTHER" id="PTHR36174:SF1">
    <property type="entry name" value="LIPID II:GLYCINE GLYCYLTRANSFERASE"/>
    <property type="match status" value="1"/>
</dbReference>
<feature type="domain" description="BioF2-like acetyltransferase" evidence="1">
    <location>
        <begin position="169"/>
        <end position="291"/>
    </location>
</feature>
<dbReference type="Pfam" id="PF13480">
    <property type="entry name" value="Acetyltransf_6"/>
    <property type="match status" value="1"/>
</dbReference>
<reference evidence="2 3" key="1">
    <citation type="submission" date="2022-04" db="EMBL/GenBank/DDBJ databases">
        <title>Diverse halophilic archaea isolated from saline environments.</title>
        <authorList>
            <person name="Cui H.-L."/>
        </authorList>
    </citation>
    <scope>NUCLEOTIDE SEQUENCE [LARGE SCALE GENOMIC DNA]</scope>
    <source>
        <strain evidence="2 3">XZYJT49</strain>
        <plasmid evidence="2 3">unnamed1</plasmid>
    </source>
</reference>
<gene>
    <name evidence="2" type="ORF">M0R89_19235</name>
</gene>
<dbReference type="Proteomes" id="UP000830729">
    <property type="component" value="Plasmid unnamed1"/>
</dbReference>
<dbReference type="InterPro" id="IPR016181">
    <property type="entry name" value="Acyl_CoA_acyltransferase"/>
</dbReference>
<organism evidence="2 3">
    <name type="scientific">Halorussus limi</name>
    <dbReference type="NCBI Taxonomy" id="2938695"/>
    <lineage>
        <taxon>Archaea</taxon>
        <taxon>Methanobacteriati</taxon>
        <taxon>Methanobacteriota</taxon>
        <taxon>Stenosarchaea group</taxon>
        <taxon>Halobacteria</taxon>
        <taxon>Halobacteriales</taxon>
        <taxon>Haladaptataceae</taxon>
        <taxon>Halorussus</taxon>
    </lineage>
</organism>
<keyword evidence="3" id="KW-1185">Reference proteome</keyword>
<protein>
    <submittedName>
        <fullName evidence="2">GNAT family N-acetyltransferase</fullName>
        <ecNumber evidence="2">2.3.1.-</ecNumber>
    </submittedName>
</protein>
<dbReference type="GO" id="GO:0016746">
    <property type="term" value="F:acyltransferase activity"/>
    <property type="evidence" value="ECO:0007669"/>
    <property type="project" value="UniProtKB-KW"/>
</dbReference>
<dbReference type="InterPro" id="IPR038740">
    <property type="entry name" value="BioF2-like_GNAT_dom"/>
</dbReference>
<dbReference type="KEGG" id="halx:M0R89_19235"/>
<evidence type="ECO:0000313" key="2">
    <source>
        <dbReference type="EMBL" id="UPV76667.1"/>
    </source>
</evidence>
<keyword evidence="2" id="KW-0012">Acyltransferase</keyword>
<dbReference type="RefSeq" id="WP_248652700.1">
    <property type="nucleotide sequence ID" value="NZ_CP096660.1"/>
</dbReference>
<dbReference type="SUPFAM" id="SSF55729">
    <property type="entry name" value="Acyl-CoA N-acyltransferases (Nat)"/>
    <property type="match status" value="1"/>
</dbReference>
<evidence type="ECO:0000259" key="1">
    <source>
        <dbReference type="Pfam" id="PF13480"/>
    </source>
</evidence>
<evidence type="ECO:0000313" key="3">
    <source>
        <dbReference type="Proteomes" id="UP000830729"/>
    </source>
</evidence>
<dbReference type="EMBL" id="CP096660">
    <property type="protein sequence ID" value="UPV76667.1"/>
    <property type="molecule type" value="Genomic_DNA"/>
</dbReference>
<name>A0A8U0I0F8_9EURY</name>
<dbReference type="InterPro" id="IPR050644">
    <property type="entry name" value="PG_Glycine_Bridge_Synth"/>
</dbReference>
<sequence>MTVRVETTSDADEWDSCVDRSPQTGFFHQYDALTTLAEHFDATLHTLVGYVGQEPVGVFPVFGLERGPLWVAASQPPGVEVNTGPALLNHRKLKQRKAEKRHREFLSGCMEFVEEMLDPDYLKIATTDRYDDVRPLVNHGLDVRPSYTYVLDLDPGEDELLAQFSSDARSNVRNTDESRYEIREGGVEEIREIVSFVRRRYAEQGEDHYLDTAFVADLHETLGDDAVRPYVCEVDGEIASGIVALEYGDTVYRWQGGPRPRVDLPVNDLLDWRVIRDAVDRDLSRYDLVGAMLPRLCEYKAKFGPEPKPVYLAERRNLTAKLASETYSTLQTLRDLSLRTDG</sequence>
<dbReference type="PANTHER" id="PTHR36174">
    <property type="entry name" value="LIPID II:GLYCINE GLYCYLTRANSFERASE"/>
    <property type="match status" value="1"/>
</dbReference>
<dbReference type="AlphaFoldDB" id="A0A8U0I0F8"/>
<dbReference type="GeneID" id="72187380"/>
<accession>A0A8U0I0F8</accession>
<dbReference type="Gene3D" id="3.40.630.30">
    <property type="match status" value="1"/>
</dbReference>